<dbReference type="Pfam" id="PF01593">
    <property type="entry name" value="Amino_oxidase"/>
    <property type="match status" value="1"/>
</dbReference>
<gene>
    <name evidence="2" type="ORF">BFL36_08365</name>
</gene>
<dbReference type="InterPro" id="IPR002937">
    <property type="entry name" value="Amino_oxidase"/>
</dbReference>
<organism evidence="2 3">
    <name type="scientific">Clavibacter michiganensis</name>
    <dbReference type="NCBI Taxonomy" id="28447"/>
    <lineage>
        <taxon>Bacteria</taxon>
        <taxon>Bacillati</taxon>
        <taxon>Actinomycetota</taxon>
        <taxon>Actinomycetes</taxon>
        <taxon>Micrococcales</taxon>
        <taxon>Microbacteriaceae</taxon>
        <taxon>Clavibacter</taxon>
    </lineage>
</organism>
<dbReference type="SUPFAM" id="SSF51905">
    <property type="entry name" value="FAD/NAD(P)-binding domain"/>
    <property type="match status" value="1"/>
</dbReference>
<dbReference type="EMBL" id="MDJY01000040">
    <property type="protein sequence ID" value="OUE22985.1"/>
    <property type="molecule type" value="Genomic_DNA"/>
</dbReference>
<comment type="caution">
    <text evidence="2">The sequence shown here is derived from an EMBL/GenBank/DDBJ whole genome shotgun (WGS) entry which is preliminary data.</text>
</comment>
<dbReference type="InterPro" id="IPR036188">
    <property type="entry name" value="FAD/NAD-bd_sf"/>
</dbReference>
<sequence>MTTHLPRLAIIGAGVSGIAAAHDARDRADVVVFEAASVAGGHANSHDVAPGIGLDTGFVVLNRPNYPRFSAFLDELGVATIPHVGEFTFFDDSTGRAYGSRELESDTEPADPELAEIWRESARFGVEGPRDFIRGRADLPLREYLDANGYSRAFQEGYIVRLSTAVWSAPYDLIWDMPAATVIAYFVAHGNSSLGGRGVGWETVAGGSRRYVDAALAAARADVRLSTPVASVAEDEDGVTVTTADGRIERFDAVVVATHGDTARDLLASPTDGQRRALAGMRYSESRVVLHTDVRVLPADRSRWASWNYGDAEGPDGRVPYVAWYLNKLQGFESTTDYIVTLDHVGEIDPALVLADDRVRHPIIDFELRALQREIHQLTVSPRVALAGSYFHSSDLGWDVIGSHEAGYASGVRAVRALIPEREPSTVAG</sequence>
<protein>
    <recommendedName>
        <fullName evidence="1">Amine oxidase domain-containing protein</fullName>
    </recommendedName>
</protein>
<dbReference type="PANTHER" id="PTHR42923:SF17">
    <property type="entry name" value="AMINE OXIDASE DOMAIN-CONTAINING PROTEIN"/>
    <property type="match status" value="1"/>
</dbReference>
<evidence type="ECO:0000313" key="3">
    <source>
        <dbReference type="Proteomes" id="UP000195011"/>
    </source>
</evidence>
<dbReference type="RefSeq" id="WP_086517502.1">
    <property type="nucleotide sequence ID" value="NZ_MDJY01000040.1"/>
</dbReference>
<evidence type="ECO:0000313" key="2">
    <source>
        <dbReference type="EMBL" id="OUE22985.1"/>
    </source>
</evidence>
<accession>A0A251YFG1</accession>
<dbReference type="GO" id="GO:0016491">
    <property type="term" value="F:oxidoreductase activity"/>
    <property type="evidence" value="ECO:0007669"/>
    <property type="project" value="InterPro"/>
</dbReference>
<reference evidence="2 3" key="1">
    <citation type="submission" date="2016-08" db="EMBL/GenBank/DDBJ databases">
        <title>Genome sequence of Clavibacter michiganensis spp strain CFBP8017.</title>
        <authorList>
            <person name="Thapa S.P."/>
            <person name="Coaker G."/>
            <person name="Jacques M.-A."/>
        </authorList>
    </citation>
    <scope>NUCLEOTIDE SEQUENCE [LARGE SCALE GENOMIC DNA]</scope>
    <source>
        <strain evidence="2">CFBP8017</strain>
    </source>
</reference>
<feature type="domain" description="Amine oxidase" evidence="1">
    <location>
        <begin position="15"/>
        <end position="296"/>
    </location>
</feature>
<dbReference type="InterPro" id="IPR050464">
    <property type="entry name" value="Zeta_carotene_desat/Oxidored"/>
</dbReference>
<name>A0A251YFG1_9MICO</name>
<dbReference type="Proteomes" id="UP000195011">
    <property type="component" value="Unassembled WGS sequence"/>
</dbReference>
<dbReference type="Gene3D" id="3.50.50.60">
    <property type="entry name" value="FAD/NAD(P)-binding domain"/>
    <property type="match status" value="1"/>
</dbReference>
<dbReference type="AlphaFoldDB" id="A0A251YFG1"/>
<proteinExistence type="predicted"/>
<evidence type="ECO:0000259" key="1">
    <source>
        <dbReference type="Pfam" id="PF01593"/>
    </source>
</evidence>
<dbReference type="PANTHER" id="PTHR42923">
    <property type="entry name" value="PROTOPORPHYRINOGEN OXIDASE"/>
    <property type="match status" value="1"/>
</dbReference>